<dbReference type="SUPFAM" id="SSF53067">
    <property type="entry name" value="Actin-like ATPase domain"/>
    <property type="match status" value="1"/>
</dbReference>
<sequence length="484" mass="54004">MSLSSLLGHLRRTGGKAGALTVVIQSHIIYLLTEKMAADNQTPLSFSIEDGWESTLTNALSSEDYAGYEATVVCCSNYYHIYQLDKPEIPQEEWPAALPFLLKDISGERVTDIVADATLLPDGKKIQAYVLKIQILRQIRDALESQHIVLSRIVPEDVVWGFVKEELPAFMLLQRGPKGSFKIAAFVEQQNRFQRTLRNIIVPVTNQAASALQMDSLALELQRSTDYLSSHLRNAALHQLFVCCDEEDQDELVKGLDERLNVKVLPLVTDATVPSGVMLSQVVRGLPEVGVNLYPEHLKPKKDTFTLKMVAVSWAVVSVLMLSGYGYCYFSLSQTEAKLAQAQKQDSALSDELKALQEKLRQHKPTPSKLLAAERFEEDIRSKETSLSSIRHYDESWQYGYSGIMKALAKLGRNDISVSSIEMDSTKLDLSGLARTPAAVPAWVRQFNQEVALAGRTFEKLDIGRNENGIITFKLSAKVEGERQ</sequence>
<keyword evidence="4" id="KW-1185">Reference proteome</keyword>
<reference evidence="3 4" key="1">
    <citation type="submission" date="2018-05" db="EMBL/GenBank/DDBJ databases">
        <title>Vibrio limimaris sp. nov., isolated from marine sediment.</title>
        <authorList>
            <person name="Li C.-M."/>
        </authorList>
    </citation>
    <scope>NUCLEOTIDE SEQUENCE [LARGE SCALE GENOMIC DNA]</scope>
    <source>
        <strain evidence="3 4">E4404</strain>
    </source>
</reference>
<evidence type="ECO:0000256" key="1">
    <source>
        <dbReference type="SAM" id="Coils"/>
    </source>
</evidence>
<dbReference type="AlphaFoldDB" id="A0A2U3B5M8"/>
<evidence type="ECO:0000313" key="3">
    <source>
        <dbReference type="EMBL" id="PWI32024.1"/>
    </source>
</evidence>
<dbReference type="OrthoDB" id="5296002at2"/>
<evidence type="ECO:0000313" key="4">
    <source>
        <dbReference type="Proteomes" id="UP000245362"/>
    </source>
</evidence>
<name>A0A2U3B5M8_9VIBR</name>
<organism evidence="3 4">
    <name type="scientific">Vibrio albus</name>
    <dbReference type="NCBI Taxonomy" id="2200953"/>
    <lineage>
        <taxon>Bacteria</taxon>
        <taxon>Pseudomonadati</taxon>
        <taxon>Pseudomonadota</taxon>
        <taxon>Gammaproteobacteria</taxon>
        <taxon>Vibrionales</taxon>
        <taxon>Vibrionaceae</taxon>
        <taxon>Vibrio</taxon>
    </lineage>
</organism>
<dbReference type="PIRSF" id="PIRSF028153">
    <property type="entry name" value="MSHA_biogenesis_protein_MshI"/>
    <property type="match status" value="1"/>
</dbReference>
<protein>
    <submittedName>
        <fullName evidence="3">MSHA biogenesis protein MshI</fullName>
    </submittedName>
</protein>
<dbReference type="InterPro" id="IPR043129">
    <property type="entry name" value="ATPase_NBD"/>
</dbReference>
<feature type="transmembrane region" description="Helical" evidence="2">
    <location>
        <begin position="305"/>
        <end position="327"/>
    </location>
</feature>
<keyword evidence="2" id="KW-0472">Membrane</keyword>
<proteinExistence type="predicted"/>
<gene>
    <name evidence="3" type="ORF">DI392_17750</name>
</gene>
<dbReference type="EMBL" id="QFWT01000012">
    <property type="protein sequence ID" value="PWI32024.1"/>
    <property type="molecule type" value="Genomic_DNA"/>
</dbReference>
<keyword evidence="2" id="KW-0812">Transmembrane</keyword>
<comment type="caution">
    <text evidence="3">The sequence shown here is derived from an EMBL/GenBank/DDBJ whole genome shotgun (WGS) entry which is preliminary data.</text>
</comment>
<dbReference type="Gene3D" id="3.30.420.380">
    <property type="match status" value="1"/>
</dbReference>
<keyword evidence="2" id="KW-1133">Transmembrane helix</keyword>
<dbReference type="Proteomes" id="UP000245362">
    <property type="component" value="Unassembled WGS sequence"/>
</dbReference>
<dbReference type="InterPro" id="IPR016871">
    <property type="entry name" value="MSHA_biogenesis_MshI"/>
</dbReference>
<dbReference type="RefSeq" id="WP_109321035.1">
    <property type="nucleotide sequence ID" value="NZ_QFWT01000012.1"/>
</dbReference>
<accession>A0A2U3B5M8</accession>
<keyword evidence="1" id="KW-0175">Coiled coil</keyword>
<feature type="coiled-coil region" evidence="1">
    <location>
        <begin position="332"/>
        <end position="359"/>
    </location>
</feature>
<evidence type="ECO:0000256" key="2">
    <source>
        <dbReference type="SAM" id="Phobius"/>
    </source>
</evidence>